<name>R5X8T6_9FIRM</name>
<organism evidence="1 2">
    <name type="scientific">Intestinibacter bartlettii CAG:1329</name>
    <dbReference type="NCBI Taxonomy" id="1263063"/>
    <lineage>
        <taxon>Bacteria</taxon>
        <taxon>Bacillati</taxon>
        <taxon>Bacillota</taxon>
        <taxon>Clostridia</taxon>
        <taxon>Peptostreptococcales</taxon>
        <taxon>Peptostreptococcaceae</taxon>
        <taxon>Intestinibacter</taxon>
    </lineage>
</organism>
<gene>
    <name evidence="1" type="ORF">BN488_02257</name>
</gene>
<dbReference type="RefSeq" id="WP_022072387.1">
    <property type="nucleotide sequence ID" value="NZ_HF999329.1"/>
</dbReference>
<dbReference type="AlphaFoldDB" id="R5X8T6"/>
<comment type="caution">
    <text evidence="1">The sequence shown here is derived from an EMBL/GenBank/DDBJ whole genome shotgun (WGS) entry which is preliminary data.</text>
</comment>
<dbReference type="EMBL" id="CBBD010000050">
    <property type="protein sequence ID" value="CDA11230.1"/>
    <property type="molecule type" value="Genomic_DNA"/>
</dbReference>
<protein>
    <submittedName>
        <fullName evidence="1">Putative phage-related protein</fullName>
    </submittedName>
</protein>
<dbReference type="Proteomes" id="UP000017980">
    <property type="component" value="Unassembled WGS sequence"/>
</dbReference>
<reference evidence="1" key="1">
    <citation type="submission" date="2012-11" db="EMBL/GenBank/DDBJ databases">
        <title>Dependencies among metagenomic species, viruses, plasmids and units of genetic variation.</title>
        <authorList>
            <person name="Nielsen H.B."/>
            <person name="Almeida M."/>
            <person name="Juncker A.S."/>
            <person name="Rasmussen S."/>
            <person name="Li J."/>
            <person name="Sunagawa S."/>
            <person name="Plichta D."/>
            <person name="Gautier L."/>
            <person name="Le Chatelier E."/>
            <person name="Peletier E."/>
            <person name="Bonde I."/>
            <person name="Nielsen T."/>
            <person name="Manichanh C."/>
            <person name="Arumugam M."/>
            <person name="Batto J."/>
            <person name="Santos M.B.Q.D."/>
            <person name="Blom N."/>
            <person name="Borruel N."/>
            <person name="Burgdorf K.S."/>
            <person name="Boumezbeur F."/>
            <person name="Casellas F."/>
            <person name="Dore J."/>
            <person name="Guarner F."/>
            <person name="Hansen T."/>
            <person name="Hildebrand F."/>
            <person name="Kaas R.S."/>
            <person name="Kennedy S."/>
            <person name="Kristiansen K."/>
            <person name="Kultima J.R."/>
            <person name="Leonard P."/>
            <person name="Levenez F."/>
            <person name="Lund O."/>
            <person name="Moumen B."/>
            <person name="Le Paslier D."/>
            <person name="Pons N."/>
            <person name="Pedersen O."/>
            <person name="Prifti E."/>
            <person name="Qin J."/>
            <person name="Raes J."/>
            <person name="Tap J."/>
            <person name="Tims S."/>
            <person name="Ussery D.W."/>
            <person name="Yamada T."/>
            <person name="MetaHit consortium"/>
            <person name="Renault P."/>
            <person name="Sicheritz-Ponten T."/>
            <person name="Bork P."/>
            <person name="Wang J."/>
            <person name="Brunak S."/>
            <person name="Ehrlich S.D."/>
        </authorList>
    </citation>
    <scope>NUCLEOTIDE SEQUENCE [LARGE SCALE GENOMIC DNA]</scope>
</reference>
<proteinExistence type="predicted"/>
<evidence type="ECO:0000313" key="1">
    <source>
        <dbReference type="EMBL" id="CDA11230.1"/>
    </source>
</evidence>
<accession>R5X8T6</accession>
<sequence>MDTLEKLFQIAADEGIIIDYTDSLPNTLQGLHIHLQGIGHIISIIHYIKNDKDAFIEILSEELGHYFTSVGDNLINIENYRDYLKICKCEKQALNWSVNTVIKNIDLENSFKNNCASYYEIAEFLNVPEKLVVEKFKYLASKNNTGYIELGEYKIILTNLPNIIVYKEL</sequence>
<evidence type="ECO:0000313" key="2">
    <source>
        <dbReference type="Proteomes" id="UP000017980"/>
    </source>
</evidence>